<evidence type="ECO:0000313" key="2">
    <source>
        <dbReference type="Proteomes" id="UP001278766"/>
    </source>
</evidence>
<reference evidence="1" key="1">
    <citation type="journal article" date="2023" name="Mol. Phylogenet. Evol.">
        <title>Genome-scale phylogeny and comparative genomics of the fungal order Sordariales.</title>
        <authorList>
            <person name="Hensen N."/>
            <person name="Bonometti L."/>
            <person name="Westerberg I."/>
            <person name="Brannstrom I.O."/>
            <person name="Guillou S."/>
            <person name="Cros-Aarteil S."/>
            <person name="Calhoun S."/>
            <person name="Haridas S."/>
            <person name="Kuo A."/>
            <person name="Mondo S."/>
            <person name="Pangilinan J."/>
            <person name="Riley R."/>
            <person name="LaButti K."/>
            <person name="Andreopoulos B."/>
            <person name="Lipzen A."/>
            <person name="Chen C."/>
            <person name="Yan M."/>
            <person name="Daum C."/>
            <person name="Ng V."/>
            <person name="Clum A."/>
            <person name="Steindorff A."/>
            <person name="Ohm R.A."/>
            <person name="Martin F."/>
            <person name="Silar P."/>
            <person name="Natvig D.O."/>
            <person name="Lalanne C."/>
            <person name="Gautier V."/>
            <person name="Ament-Velasquez S.L."/>
            <person name="Kruys A."/>
            <person name="Hutchinson M.I."/>
            <person name="Powell A.J."/>
            <person name="Barry K."/>
            <person name="Miller A.N."/>
            <person name="Grigoriev I.V."/>
            <person name="Debuchy R."/>
            <person name="Gladieux P."/>
            <person name="Hiltunen Thoren M."/>
            <person name="Johannesson H."/>
        </authorList>
    </citation>
    <scope>NUCLEOTIDE SEQUENCE</scope>
    <source>
        <strain evidence="1">CBS 168.71</strain>
    </source>
</reference>
<reference evidence="1" key="2">
    <citation type="submission" date="2023-06" db="EMBL/GenBank/DDBJ databases">
        <authorList>
            <consortium name="Lawrence Berkeley National Laboratory"/>
            <person name="Haridas S."/>
            <person name="Hensen N."/>
            <person name="Bonometti L."/>
            <person name="Westerberg I."/>
            <person name="Brannstrom I.O."/>
            <person name="Guillou S."/>
            <person name="Cros-Aarteil S."/>
            <person name="Calhoun S."/>
            <person name="Kuo A."/>
            <person name="Mondo S."/>
            <person name="Pangilinan J."/>
            <person name="Riley R."/>
            <person name="Labutti K."/>
            <person name="Andreopoulos B."/>
            <person name="Lipzen A."/>
            <person name="Chen C."/>
            <person name="Yanf M."/>
            <person name="Daum C."/>
            <person name="Ng V."/>
            <person name="Clum A."/>
            <person name="Steindorff A."/>
            <person name="Ohm R."/>
            <person name="Martin F."/>
            <person name="Silar P."/>
            <person name="Natvig D."/>
            <person name="Lalanne C."/>
            <person name="Gautier V."/>
            <person name="Ament-Velasquez S.L."/>
            <person name="Kruys A."/>
            <person name="Hutchinson M.I."/>
            <person name="Powell A.J."/>
            <person name="Barry K."/>
            <person name="Miller A.N."/>
            <person name="Grigoriev I.V."/>
            <person name="Debuchy R."/>
            <person name="Gladieux P."/>
            <person name="Thoren M.H."/>
            <person name="Johannesson H."/>
        </authorList>
    </citation>
    <scope>NUCLEOTIDE SEQUENCE</scope>
    <source>
        <strain evidence="1">CBS 168.71</strain>
    </source>
</reference>
<evidence type="ECO:0008006" key="3">
    <source>
        <dbReference type="Google" id="ProtNLM"/>
    </source>
</evidence>
<dbReference type="Proteomes" id="UP001278766">
    <property type="component" value="Unassembled WGS sequence"/>
</dbReference>
<dbReference type="RefSeq" id="XP_062658802.1">
    <property type="nucleotide sequence ID" value="XM_062806590.1"/>
</dbReference>
<proteinExistence type="predicted"/>
<name>A0AAE0HEX7_9PEZI</name>
<dbReference type="GeneID" id="87843538"/>
<dbReference type="SUPFAM" id="SSF52266">
    <property type="entry name" value="SGNH hydrolase"/>
    <property type="match status" value="1"/>
</dbReference>
<organism evidence="1 2">
    <name type="scientific">Chaetomium fimeti</name>
    <dbReference type="NCBI Taxonomy" id="1854472"/>
    <lineage>
        <taxon>Eukaryota</taxon>
        <taxon>Fungi</taxon>
        <taxon>Dikarya</taxon>
        <taxon>Ascomycota</taxon>
        <taxon>Pezizomycotina</taxon>
        <taxon>Sordariomycetes</taxon>
        <taxon>Sordariomycetidae</taxon>
        <taxon>Sordariales</taxon>
        <taxon>Chaetomiaceae</taxon>
        <taxon>Chaetomium</taxon>
    </lineage>
</organism>
<dbReference type="AlphaFoldDB" id="A0AAE0HEX7"/>
<dbReference type="CDD" id="cd00229">
    <property type="entry name" value="SGNH_hydrolase"/>
    <property type="match status" value="1"/>
</dbReference>
<comment type="caution">
    <text evidence="1">The sequence shown here is derived from an EMBL/GenBank/DDBJ whole genome shotgun (WGS) entry which is preliminary data.</text>
</comment>
<accession>A0AAE0HEX7</accession>
<dbReference type="Gene3D" id="3.40.50.1110">
    <property type="entry name" value="SGNH hydrolase"/>
    <property type="match status" value="1"/>
</dbReference>
<gene>
    <name evidence="1" type="ORF">B0H64DRAFT_441709</name>
</gene>
<evidence type="ECO:0000313" key="1">
    <source>
        <dbReference type="EMBL" id="KAK3295288.1"/>
    </source>
</evidence>
<sequence>MESILATLKPFAEYKQRSYEISKNVHIPLLEGLSDPSDGPVVVFLGDGIFENMITTGESPNFPAPWPSPALLSEATLATWAENPNMAMYRASRLLNAGVSGDRIQNLVYRLVGDEDEGGTLPGLLPLLARCGTVQTWVLHIGRENVSAENDGLSDEDIMALKQLVLALFSINPAGGVKTKIVLTYMFGEKLEVYRGNEAIKNLEKRLNNPDTGIRNTLCLRTPAGYIPDQHLVDDVHLNLDGYKIFAELLWSMAPAGTYVSGEHGYNLDLRKRIKTETETKGGGE</sequence>
<protein>
    <recommendedName>
        <fullName evidence="3">SGNH hydrolase-type esterase domain-containing protein</fullName>
    </recommendedName>
</protein>
<dbReference type="EMBL" id="JAUEPN010000004">
    <property type="protein sequence ID" value="KAK3295288.1"/>
    <property type="molecule type" value="Genomic_DNA"/>
</dbReference>
<dbReference type="InterPro" id="IPR036514">
    <property type="entry name" value="SGNH_hydro_sf"/>
</dbReference>
<keyword evidence="2" id="KW-1185">Reference proteome</keyword>